<dbReference type="GO" id="GO:0016616">
    <property type="term" value="F:oxidoreductase activity, acting on the CH-OH group of donors, NAD or NADP as acceptor"/>
    <property type="evidence" value="ECO:0007669"/>
    <property type="project" value="TreeGrafter"/>
</dbReference>
<evidence type="ECO:0000259" key="2">
    <source>
        <dbReference type="SMART" id="SM00822"/>
    </source>
</evidence>
<feature type="domain" description="Ketoreductase" evidence="2">
    <location>
        <begin position="14"/>
        <end position="191"/>
    </location>
</feature>
<dbReference type="OrthoDB" id="9806974at2"/>
<dbReference type="InterPro" id="IPR020904">
    <property type="entry name" value="Sc_DH/Rdtase_CS"/>
</dbReference>
<dbReference type="Pfam" id="PF13561">
    <property type="entry name" value="adh_short_C2"/>
    <property type="match status" value="1"/>
</dbReference>
<dbReference type="Proteomes" id="UP000243502">
    <property type="component" value="Chromosome 4"/>
</dbReference>
<name>A0A2I8F489_9BURK</name>
<dbReference type="FunFam" id="3.40.50.720:FF:000084">
    <property type="entry name" value="Short-chain dehydrogenase reductase"/>
    <property type="match status" value="1"/>
</dbReference>
<dbReference type="PRINTS" id="PR00080">
    <property type="entry name" value="SDRFAMILY"/>
</dbReference>
<reference evidence="3 4" key="1">
    <citation type="submission" date="2018-01" db="EMBL/GenBank/DDBJ databases">
        <title>Species boundaries and ecological features among Paraburkholderia terrae DSMZ17804T, P. hospita DSMZ17164T and P. caribensis DSMZ13236T.</title>
        <authorList>
            <person name="Pratama A.A."/>
        </authorList>
    </citation>
    <scope>NUCLEOTIDE SEQUENCE [LARGE SCALE GENOMIC DNA]</scope>
    <source>
        <strain evidence="3 4">DSM 17804</strain>
    </source>
</reference>
<dbReference type="InterPro" id="IPR002347">
    <property type="entry name" value="SDR_fam"/>
</dbReference>
<evidence type="ECO:0000256" key="1">
    <source>
        <dbReference type="ARBA" id="ARBA00006484"/>
    </source>
</evidence>
<sequence length="255" mass="25950">MSKGACVPFDLSGRVAVVTGGSRGLGAAAAEALATAGAHVVLVARNRRSLEERADILSAAGAKVSCVAGDLSQPGTAEDVVEATIRQAGSVDILVNSAGAIARGTLQATSDADFEQVMRANAYGVWSICRAAVAHMKPGSAIVNVASTAGLLGMSERSAYAASKGAVVQMTKALAVELAPRGIRVNAVAPGPFATDMSQQSLASERWRMLIEYRVPLGRAAHPDEIGPPILFLASPGASFITGVILPVDGGWTAS</sequence>
<dbReference type="AlphaFoldDB" id="A0A2I8F489"/>
<evidence type="ECO:0000313" key="4">
    <source>
        <dbReference type="Proteomes" id="UP000243502"/>
    </source>
</evidence>
<dbReference type="InterPro" id="IPR057326">
    <property type="entry name" value="KR_dom"/>
</dbReference>
<dbReference type="PROSITE" id="PS00061">
    <property type="entry name" value="ADH_SHORT"/>
    <property type="match status" value="1"/>
</dbReference>
<dbReference type="PANTHER" id="PTHR42760">
    <property type="entry name" value="SHORT-CHAIN DEHYDROGENASES/REDUCTASES FAMILY MEMBER"/>
    <property type="match status" value="1"/>
</dbReference>
<gene>
    <name evidence="3" type="ORF">C2L65_44660</name>
</gene>
<dbReference type="EMBL" id="CP026114">
    <property type="protein sequence ID" value="AUT66686.1"/>
    <property type="molecule type" value="Genomic_DNA"/>
</dbReference>
<protein>
    <submittedName>
        <fullName evidence="3">SDR family oxidoreductase</fullName>
    </submittedName>
</protein>
<dbReference type="CDD" id="cd05233">
    <property type="entry name" value="SDR_c"/>
    <property type="match status" value="1"/>
</dbReference>
<dbReference type="SUPFAM" id="SSF51735">
    <property type="entry name" value="NAD(P)-binding Rossmann-fold domains"/>
    <property type="match status" value="1"/>
</dbReference>
<dbReference type="InterPro" id="IPR036291">
    <property type="entry name" value="NAD(P)-bd_dom_sf"/>
</dbReference>
<evidence type="ECO:0000313" key="3">
    <source>
        <dbReference type="EMBL" id="AUT66686.1"/>
    </source>
</evidence>
<dbReference type="SMART" id="SM00822">
    <property type="entry name" value="PKS_KR"/>
    <property type="match status" value="1"/>
</dbReference>
<comment type="similarity">
    <text evidence="1">Belongs to the short-chain dehydrogenases/reductases (SDR) family.</text>
</comment>
<organism evidence="3 4">
    <name type="scientific">Paraburkholderia terrae</name>
    <dbReference type="NCBI Taxonomy" id="311230"/>
    <lineage>
        <taxon>Bacteria</taxon>
        <taxon>Pseudomonadati</taxon>
        <taxon>Pseudomonadota</taxon>
        <taxon>Betaproteobacteria</taxon>
        <taxon>Burkholderiales</taxon>
        <taxon>Burkholderiaceae</taxon>
        <taxon>Paraburkholderia</taxon>
    </lineage>
</organism>
<proteinExistence type="inferred from homology"/>
<accession>A0A2I8F489</accession>
<dbReference type="PRINTS" id="PR00081">
    <property type="entry name" value="GDHRDH"/>
</dbReference>
<dbReference type="NCBIfam" id="NF005559">
    <property type="entry name" value="PRK07231.1"/>
    <property type="match status" value="1"/>
</dbReference>
<dbReference type="KEGG" id="pter:C2L65_44660"/>
<dbReference type="Gene3D" id="3.40.50.720">
    <property type="entry name" value="NAD(P)-binding Rossmann-like Domain"/>
    <property type="match status" value="1"/>
</dbReference>
<dbReference type="RefSeq" id="WP_042314325.1">
    <property type="nucleotide sequence ID" value="NZ_CP026114.1"/>
</dbReference>